<organism evidence="1 2">
    <name type="scientific">Dreissena polymorpha</name>
    <name type="common">Zebra mussel</name>
    <name type="synonym">Mytilus polymorpha</name>
    <dbReference type="NCBI Taxonomy" id="45954"/>
    <lineage>
        <taxon>Eukaryota</taxon>
        <taxon>Metazoa</taxon>
        <taxon>Spiralia</taxon>
        <taxon>Lophotrochozoa</taxon>
        <taxon>Mollusca</taxon>
        <taxon>Bivalvia</taxon>
        <taxon>Autobranchia</taxon>
        <taxon>Heteroconchia</taxon>
        <taxon>Euheterodonta</taxon>
        <taxon>Imparidentia</taxon>
        <taxon>Neoheterodontei</taxon>
        <taxon>Myida</taxon>
        <taxon>Dreissenoidea</taxon>
        <taxon>Dreissenidae</taxon>
        <taxon>Dreissena</taxon>
    </lineage>
</organism>
<gene>
    <name evidence="1" type="ORF">DPMN_053452</name>
</gene>
<reference evidence="1" key="1">
    <citation type="journal article" date="2019" name="bioRxiv">
        <title>The Genome of the Zebra Mussel, Dreissena polymorpha: A Resource for Invasive Species Research.</title>
        <authorList>
            <person name="McCartney M.A."/>
            <person name="Auch B."/>
            <person name="Kono T."/>
            <person name="Mallez S."/>
            <person name="Zhang Y."/>
            <person name="Obille A."/>
            <person name="Becker A."/>
            <person name="Abrahante J.E."/>
            <person name="Garbe J."/>
            <person name="Badalamenti J.P."/>
            <person name="Herman A."/>
            <person name="Mangelson H."/>
            <person name="Liachko I."/>
            <person name="Sullivan S."/>
            <person name="Sone E.D."/>
            <person name="Koren S."/>
            <person name="Silverstein K.A.T."/>
            <person name="Beckman K.B."/>
            <person name="Gohl D.M."/>
        </authorList>
    </citation>
    <scope>NUCLEOTIDE SEQUENCE</scope>
    <source>
        <strain evidence="1">Duluth1</strain>
        <tissue evidence="1">Whole animal</tissue>
    </source>
</reference>
<dbReference type="Proteomes" id="UP000828390">
    <property type="component" value="Unassembled WGS sequence"/>
</dbReference>
<dbReference type="EMBL" id="JAIWYP010000012">
    <property type="protein sequence ID" value="KAH3727513.1"/>
    <property type="molecule type" value="Genomic_DNA"/>
</dbReference>
<protein>
    <submittedName>
        <fullName evidence="1">Uncharacterized protein</fullName>
    </submittedName>
</protein>
<comment type="caution">
    <text evidence="1">The sequence shown here is derived from an EMBL/GenBank/DDBJ whole genome shotgun (WGS) entry which is preliminary data.</text>
</comment>
<keyword evidence="2" id="KW-1185">Reference proteome</keyword>
<name>A0A9D4HS74_DREPO</name>
<proteinExistence type="predicted"/>
<sequence length="51" mass="6005">MRRFDIVERQSLWKLLGHNGVLEKISIIIWKCYKEWPAESFLADSSPTPSK</sequence>
<evidence type="ECO:0000313" key="1">
    <source>
        <dbReference type="EMBL" id="KAH3727513.1"/>
    </source>
</evidence>
<evidence type="ECO:0000313" key="2">
    <source>
        <dbReference type="Proteomes" id="UP000828390"/>
    </source>
</evidence>
<reference evidence="1" key="2">
    <citation type="submission" date="2020-11" db="EMBL/GenBank/DDBJ databases">
        <authorList>
            <person name="McCartney M.A."/>
            <person name="Auch B."/>
            <person name="Kono T."/>
            <person name="Mallez S."/>
            <person name="Becker A."/>
            <person name="Gohl D.M."/>
            <person name="Silverstein K.A.T."/>
            <person name="Koren S."/>
            <person name="Bechman K.B."/>
            <person name="Herman A."/>
            <person name="Abrahante J.E."/>
            <person name="Garbe J."/>
        </authorList>
    </citation>
    <scope>NUCLEOTIDE SEQUENCE</scope>
    <source>
        <strain evidence="1">Duluth1</strain>
        <tissue evidence="1">Whole animal</tissue>
    </source>
</reference>
<dbReference type="AlphaFoldDB" id="A0A9D4HS74"/>
<accession>A0A9D4HS74</accession>